<feature type="transmembrane region" description="Helical" evidence="1">
    <location>
        <begin position="99"/>
        <end position="116"/>
    </location>
</feature>
<organism evidence="2 3">
    <name type="scientific">Paralcaligenes ureilyticus</name>
    <dbReference type="NCBI Taxonomy" id="627131"/>
    <lineage>
        <taxon>Bacteria</taxon>
        <taxon>Pseudomonadati</taxon>
        <taxon>Pseudomonadota</taxon>
        <taxon>Betaproteobacteria</taxon>
        <taxon>Burkholderiales</taxon>
        <taxon>Alcaligenaceae</taxon>
        <taxon>Paralcaligenes</taxon>
    </lineage>
</organism>
<proteinExistence type="predicted"/>
<comment type="caution">
    <text evidence="2">The sequence shown here is derived from an EMBL/GenBank/DDBJ whole genome shotgun (WGS) entry which is preliminary data.</text>
</comment>
<gene>
    <name evidence="2" type="ORF">EDC26_101108</name>
</gene>
<evidence type="ECO:0000313" key="3">
    <source>
        <dbReference type="Proteomes" id="UP000295525"/>
    </source>
</evidence>
<keyword evidence="3" id="KW-1185">Reference proteome</keyword>
<feature type="transmembrane region" description="Helical" evidence="1">
    <location>
        <begin position="33"/>
        <end position="51"/>
    </location>
</feature>
<accession>A0A4V2UZH6</accession>
<keyword evidence="1" id="KW-0812">Transmembrane</keyword>
<sequence length="401" mass="43261">MASQILHIEEQAAPARRPSPQLGAFFGLGFRPLYIAGCGWALISIAIWIFAPSLIGHPMTGLAWHAHEMLWGFIATIAAGFLLTASATWTGFNPLKGSALALICALWIVARLGYLFGGDIGFRVACVCESAFFLICAVALMRVVLKAKSKRNYGIPWLMLGLGVANALYLQAVLRGDYVLLMQRFNLGLICMAVIALLIARRVIPFFAMRTIQGLKIPMLTRSGHWQLGLALLAIVCGVAGFERSMALALAIVGAISLFQLFSWKPLAARSAPLIWILYIGYAALGLGLIVAACYLSGLETGVLARPATHVHLIALGGFSVLIIGMVTRTALGHLGRPLALDGSMRTSYVLVLAAVVLRLAALWPGVASVWLLQAAALCWVAAFALYLWRFTPMLIRPRTH</sequence>
<feature type="transmembrane region" description="Helical" evidence="1">
    <location>
        <begin position="371"/>
        <end position="389"/>
    </location>
</feature>
<evidence type="ECO:0000313" key="2">
    <source>
        <dbReference type="EMBL" id="TCT10888.1"/>
    </source>
</evidence>
<feature type="transmembrane region" description="Helical" evidence="1">
    <location>
        <begin position="310"/>
        <end position="327"/>
    </location>
</feature>
<feature type="transmembrane region" description="Helical" evidence="1">
    <location>
        <begin position="122"/>
        <end position="145"/>
    </location>
</feature>
<feature type="transmembrane region" description="Helical" evidence="1">
    <location>
        <begin position="71"/>
        <end position="92"/>
    </location>
</feature>
<feature type="transmembrane region" description="Helical" evidence="1">
    <location>
        <begin position="276"/>
        <end position="298"/>
    </location>
</feature>
<keyword evidence="1" id="KW-0472">Membrane</keyword>
<feature type="transmembrane region" description="Helical" evidence="1">
    <location>
        <begin position="225"/>
        <end position="242"/>
    </location>
</feature>
<feature type="transmembrane region" description="Helical" evidence="1">
    <location>
        <begin position="157"/>
        <end position="174"/>
    </location>
</feature>
<dbReference type="InterPro" id="IPR010266">
    <property type="entry name" value="NnrS"/>
</dbReference>
<dbReference type="EMBL" id="SMAJ01000001">
    <property type="protein sequence ID" value="TCT10888.1"/>
    <property type="molecule type" value="Genomic_DNA"/>
</dbReference>
<dbReference type="RefSeq" id="WP_132579324.1">
    <property type="nucleotide sequence ID" value="NZ_SMAJ01000001.1"/>
</dbReference>
<dbReference type="Proteomes" id="UP000295525">
    <property type="component" value="Unassembled WGS sequence"/>
</dbReference>
<keyword evidence="1" id="KW-1133">Transmembrane helix</keyword>
<evidence type="ECO:0000256" key="1">
    <source>
        <dbReference type="SAM" id="Phobius"/>
    </source>
</evidence>
<dbReference type="AlphaFoldDB" id="A0A4V2UZH6"/>
<feature type="transmembrane region" description="Helical" evidence="1">
    <location>
        <begin position="186"/>
        <end position="204"/>
    </location>
</feature>
<reference evidence="2 3" key="1">
    <citation type="submission" date="2019-03" db="EMBL/GenBank/DDBJ databases">
        <title>Genomic Encyclopedia of Type Strains, Phase IV (KMG-IV): sequencing the most valuable type-strain genomes for metagenomic binning, comparative biology and taxonomic classification.</title>
        <authorList>
            <person name="Goeker M."/>
        </authorList>
    </citation>
    <scope>NUCLEOTIDE SEQUENCE [LARGE SCALE GENOMIC DNA]</scope>
    <source>
        <strain evidence="2 3">DSM 24591</strain>
    </source>
</reference>
<name>A0A4V2UZH6_9BURK</name>
<feature type="transmembrane region" description="Helical" evidence="1">
    <location>
        <begin position="348"/>
        <end position="365"/>
    </location>
</feature>
<protein>
    <submittedName>
        <fullName evidence="2">Uncharacterized protein involved in response to NO</fullName>
    </submittedName>
</protein>
<dbReference type="OrthoDB" id="9770040at2"/>
<feature type="transmembrane region" description="Helical" evidence="1">
    <location>
        <begin position="248"/>
        <end position="264"/>
    </location>
</feature>
<dbReference type="Pfam" id="PF05940">
    <property type="entry name" value="NnrS"/>
    <property type="match status" value="1"/>
</dbReference>